<feature type="compositionally biased region" description="Basic residues" evidence="1">
    <location>
        <begin position="180"/>
        <end position="190"/>
    </location>
</feature>
<gene>
    <name evidence="2" type="ORF">EVAR_44367_1</name>
</gene>
<evidence type="ECO:0000313" key="2">
    <source>
        <dbReference type="EMBL" id="GBP59127.1"/>
    </source>
</evidence>
<evidence type="ECO:0000256" key="1">
    <source>
        <dbReference type="SAM" id="MobiDB-lite"/>
    </source>
</evidence>
<accession>A0A4C1XA55</accession>
<dbReference type="Proteomes" id="UP000299102">
    <property type="component" value="Unassembled WGS sequence"/>
</dbReference>
<organism evidence="2 3">
    <name type="scientific">Eumeta variegata</name>
    <name type="common">Bagworm moth</name>
    <name type="synonym">Eumeta japonica</name>
    <dbReference type="NCBI Taxonomy" id="151549"/>
    <lineage>
        <taxon>Eukaryota</taxon>
        <taxon>Metazoa</taxon>
        <taxon>Ecdysozoa</taxon>
        <taxon>Arthropoda</taxon>
        <taxon>Hexapoda</taxon>
        <taxon>Insecta</taxon>
        <taxon>Pterygota</taxon>
        <taxon>Neoptera</taxon>
        <taxon>Endopterygota</taxon>
        <taxon>Lepidoptera</taxon>
        <taxon>Glossata</taxon>
        <taxon>Ditrysia</taxon>
        <taxon>Tineoidea</taxon>
        <taxon>Psychidae</taxon>
        <taxon>Oiketicinae</taxon>
        <taxon>Eumeta</taxon>
    </lineage>
</organism>
<dbReference type="AlphaFoldDB" id="A0A4C1XA55"/>
<keyword evidence="3" id="KW-1185">Reference proteome</keyword>
<reference evidence="2 3" key="1">
    <citation type="journal article" date="2019" name="Commun. Biol.">
        <title>The bagworm genome reveals a unique fibroin gene that provides high tensile strength.</title>
        <authorList>
            <person name="Kono N."/>
            <person name="Nakamura H."/>
            <person name="Ohtoshi R."/>
            <person name="Tomita M."/>
            <person name="Numata K."/>
            <person name="Arakawa K."/>
        </authorList>
    </citation>
    <scope>NUCLEOTIDE SEQUENCE [LARGE SCALE GENOMIC DNA]</scope>
</reference>
<proteinExistence type="predicted"/>
<name>A0A4C1XA55_EUMVA</name>
<evidence type="ECO:0000313" key="3">
    <source>
        <dbReference type="Proteomes" id="UP000299102"/>
    </source>
</evidence>
<dbReference type="EMBL" id="BGZK01000753">
    <property type="protein sequence ID" value="GBP59127.1"/>
    <property type="molecule type" value="Genomic_DNA"/>
</dbReference>
<protein>
    <submittedName>
        <fullName evidence="2">Uncharacterized protein</fullName>
    </submittedName>
</protein>
<comment type="caution">
    <text evidence="2">The sequence shown here is derived from an EMBL/GenBank/DDBJ whole genome shotgun (WGS) entry which is preliminary data.</text>
</comment>
<feature type="compositionally biased region" description="Low complexity" evidence="1">
    <location>
        <begin position="155"/>
        <end position="165"/>
    </location>
</feature>
<sequence>MICVSVNTSGGGSAAKGVASKVPGSILTKGEMTNELLTEVNSKNRKLRDSKSTLIRCHCTSIAVVSAPDLRWANADGLIRNGGHTYLNSRALNPEQPQCGFSVANSRGPWRSSETLQEGGYFIETPGPARSGAAGCRLLNIHQKQRENTHRPRARPGAARRQPPGITCSSLKAGECARAHAPRPRSQTKH</sequence>
<feature type="region of interest" description="Disordered" evidence="1">
    <location>
        <begin position="144"/>
        <end position="190"/>
    </location>
</feature>